<feature type="compositionally biased region" description="Basic and acidic residues" evidence="1">
    <location>
        <begin position="233"/>
        <end position="260"/>
    </location>
</feature>
<keyword evidence="2" id="KW-1133">Transmembrane helix</keyword>
<feature type="compositionally biased region" description="Basic and acidic residues" evidence="1">
    <location>
        <begin position="287"/>
        <end position="314"/>
    </location>
</feature>
<reference evidence="5" key="1">
    <citation type="submission" date="2016-05" db="EMBL/GenBank/DDBJ databases">
        <title>Comparative genomics of biotechnologically important yeasts.</title>
        <authorList>
            <consortium name="DOE Joint Genome Institute"/>
            <person name="Riley R."/>
            <person name="Haridas S."/>
            <person name="Wolfe K.H."/>
            <person name="Lopes M.R."/>
            <person name="Hittinger C.T."/>
            <person name="Goker M."/>
            <person name="Salamov A."/>
            <person name="Wisecaver J."/>
            <person name="Long T.M."/>
            <person name="Aerts A.L."/>
            <person name="Barry K."/>
            <person name="Choi C."/>
            <person name="Clum A."/>
            <person name="Coughlan A.Y."/>
            <person name="Deshpande S."/>
            <person name="Douglass A.P."/>
            <person name="Hanson S.J."/>
            <person name="Klenk H.-P."/>
            <person name="Labutti K."/>
            <person name="Lapidus A."/>
            <person name="Lindquist E."/>
            <person name="Lipzen A."/>
            <person name="Meier-Kolthoff J.P."/>
            <person name="Ohm R.A."/>
            <person name="Otillar R.P."/>
            <person name="Pangilinan J."/>
            <person name="Peng Y."/>
            <person name="Rokas A."/>
            <person name="Rosa C.A."/>
            <person name="Scheuner C."/>
            <person name="Sibirny A.A."/>
            <person name="Slot J.C."/>
            <person name="Stielow J.B."/>
            <person name="Sun H."/>
            <person name="Kurtzman C.P."/>
            <person name="Blackwell M."/>
            <person name="Grigoriev I.V."/>
            <person name="Jeffries T.W."/>
        </authorList>
    </citation>
    <scope>NUCLEOTIDE SEQUENCE [LARGE SCALE GENOMIC DNA]</scope>
    <source>
        <strain evidence="5">NRRL Y-1933</strain>
    </source>
</reference>
<feature type="region of interest" description="Disordered" evidence="1">
    <location>
        <begin position="233"/>
        <end position="314"/>
    </location>
</feature>
<dbReference type="RefSeq" id="XP_020078386.1">
    <property type="nucleotide sequence ID" value="XM_020220346.1"/>
</dbReference>
<dbReference type="Gene3D" id="3.60.21.10">
    <property type="match status" value="1"/>
</dbReference>
<keyword evidence="2" id="KW-0812">Transmembrane</keyword>
<dbReference type="OrthoDB" id="783096at2759"/>
<dbReference type="Pfam" id="PF00149">
    <property type="entry name" value="Metallophos"/>
    <property type="match status" value="1"/>
</dbReference>
<dbReference type="STRING" id="984485.A0A1E4RPX2"/>
<keyword evidence="2" id="KW-0472">Membrane</keyword>
<evidence type="ECO:0000256" key="1">
    <source>
        <dbReference type="SAM" id="MobiDB-lite"/>
    </source>
</evidence>
<dbReference type="Proteomes" id="UP000095085">
    <property type="component" value="Unassembled WGS sequence"/>
</dbReference>
<dbReference type="SUPFAM" id="SSF56300">
    <property type="entry name" value="Metallo-dependent phosphatases"/>
    <property type="match status" value="1"/>
</dbReference>
<feature type="domain" description="Calcineurin-like phosphoesterase" evidence="3">
    <location>
        <begin position="425"/>
        <end position="671"/>
    </location>
</feature>
<dbReference type="InterPro" id="IPR029052">
    <property type="entry name" value="Metallo-depent_PP-like"/>
</dbReference>
<dbReference type="PANTHER" id="PTHR32440:SF0">
    <property type="entry name" value="PHOSPHATASE DCR2-RELATED"/>
    <property type="match status" value="1"/>
</dbReference>
<dbReference type="GO" id="GO:0004721">
    <property type="term" value="F:phosphoprotein phosphatase activity"/>
    <property type="evidence" value="ECO:0007669"/>
    <property type="project" value="TreeGrafter"/>
</dbReference>
<evidence type="ECO:0000313" key="4">
    <source>
        <dbReference type="EMBL" id="ODV69319.1"/>
    </source>
</evidence>
<dbReference type="InterPro" id="IPR004843">
    <property type="entry name" value="Calcineurin-like_PHP"/>
</dbReference>
<organism evidence="4 5">
    <name type="scientific">Hyphopichia burtonii NRRL Y-1933</name>
    <dbReference type="NCBI Taxonomy" id="984485"/>
    <lineage>
        <taxon>Eukaryota</taxon>
        <taxon>Fungi</taxon>
        <taxon>Dikarya</taxon>
        <taxon>Ascomycota</taxon>
        <taxon>Saccharomycotina</taxon>
        <taxon>Pichiomycetes</taxon>
        <taxon>Debaryomycetaceae</taxon>
        <taxon>Hyphopichia</taxon>
    </lineage>
</organism>
<dbReference type="CDD" id="cd07383">
    <property type="entry name" value="MPP_Dcr2"/>
    <property type="match status" value="1"/>
</dbReference>
<name>A0A1E4RPX2_9ASCO</name>
<keyword evidence="5" id="KW-1185">Reference proteome</keyword>
<feature type="transmembrane region" description="Helical" evidence="2">
    <location>
        <begin position="12"/>
        <end position="29"/>
    </location>
</feature>
<accession>A0A1E4RPX2</accession>
<proteinExistence type="predicted"/>
<sequence length="753" mass="84573">MVGLPRMYVRQLSYLGLFTVMSIILILIANKQNVIYLDDYLPVNFTPSFFQPASDIYIVDISIGNCMKLGGKSEKCGVPDDNHGALGNLYQSGGWVKIDKDLMMDNSWVKRKFFSYKKVKNEALRGRIQKPESELASEEKSKRAAIKNTKSDNGDHRVLVDIAISNPLKDSKFEGNEKLQIPEAVLKDFHSNRVFNDNDHESLVAAQAMKQKGEKTEALTVDKDKSASKKINELNIKLEQEQKEEEKSKNIKESQEKADKANTPPQKQEGDVSADFEEEVSKNVPPKNEEVVEYKEAEGAENDSGKANDKKEKRKMESSRFDLDILYTIPTKEQLNEKGWYYKSNGIWVKYGLSSNKNVITGFDILFGDDCVEPRPNWKLIKTPILDIGGVSGLEAYVTVRKGPRIDYKKKEYQPTLKINPDGKFKILQVADLHFSTGVGKCLDPVPAESKKGCKADPRTLEFLEKVLDIEKPDLVVLTGDQIFGQASPDAETSIFKALNPFIKRKIPFAVTLGNHDDEGSLIRAEVMSLSSNLPFSFASLGPEEVAGVGNYVLTVQGPKSKNPALSLYFLDSHSYSQNPKVTPGYDWLKESQLKWLEQLHNSLKKDISSYSHIHLSMGFFHIPLPEFRKLDQPYIGEQREGITAPRYNTGARSIFGRIGVSVISTGHDHCNDYCLQDVENKESSNENKMWLCYGGGSGLGGYGGYGGYIRRMRTFEIDTNNGDIKSWKRAENEPENDFDQQILVSGGNVVNF</sequence>
<evidence type="ECO:0000313" key="5">
    <source>
        <dbReference type="Proteomes" id="UP000095085"/>
    </source>
</evidence>
<dbReference type="GO" id="GO:0005737">
    <property type="term" value="C:cytoplasm"/>
    <property type="evidence" value="ECO:0007669"/>
    <property type="project" value="TreeGrafter"/>
</dbReference>
<protein>
    <submittedName>
        <fullName evidence="4">Metallo-dependent phosphatase</fullName>
    </submittedName>
</protein>
<gene>
    <name evidence="4" type="ORF">HYPBUDRAFT_151139</name>
</gene>
<evidence type="ECO:0000256" key="2">
    <source>
        <dbReference type="SAM" id="Phobius"/>
    </source>
</evidence>
<dbReference type="GeneID" id="30994896"/>
<evidence type="ECO:0000259" key="3">
    <source>
        <dbReference type="Pfam" id="PF00149"/>
    </source>
</evidence>
<dbReference type="PANTHER" id="PTHR32440">
    <property type="entry name" value="PHOSPHATASE DCR2-RELATED-RELATED"/>
    <property type="match status" value="1"/>
</dbReference>
<dbReference type="EMBL" id="KV454538">
    <property type="protein sequence ID" value="ODV69319.1"/>
    <property type="molecule type" value="Genomic_DNA"/>
</dbReference>
<dbReference type="AlphaFoldDB" id="A0A1E4RPX2"/>